<proteinExistence type="predicted"/>
<evidence type="ECO:0000313" key="1">
    <source>
        <dbReference type="EMBL" id="MFM9645927.1"/>
    </source>
</evidence>
<evidence type="ECO:0000313" key="2">
    <source>
        <dbReference type="Proteomes" id="UP001631993"/>
    </source>
</evidence>
<gene>
    <name evidence="1" type="ORF">ACKI1S_07230</name>
</gene>
<sequence>MGFLCGLLASLAFFAFFPGLPHVIDVGAITVSVVVGVLTRWACLARWERRAGKE</sequence>
<name>A0ABW9ID27_STRGJ</name>
<dbReference type="RefSeq" id="WP_369279239.1">
    <property type="nucleotide sequence ID" value="NZ_JBJVMW010000002.1"/>
</dbReference>
<organism evidence="1 2">
    <name type="scientific">Streptomyces galilaeus</name>
    <dbReference type="NCBI Taxonomy" id="33899"/>
    <lineage>
        <taxon>Bacteria</taxon>
        <taxon>Bacillati</taxon>
        <taxon>Actinomycetota</taxon>
        <taxon>Actinomycetes</taxon>
        <taxon>Kitasatosporales</taxon>
        <taxon>Streptomycetaceae</taxon>
        <taxon>Streptomyces</taxon>
    </lineage>
</organism>
<comment type="caution">
    <text evidence="1">The sequence shown here is derived from an EMBL/GenBank/DDBJ whole genome shotgun (WGS) entry which is preliminary data.</text>
</comment>
<dbReference type="Proteomes" id="UP001631993">
    <property type="component" value="Unassembled WGS sequence"/>
</dbReference>
<dbReference type="EMBL" id="JBJVNE010000003">
    <property type="protein sequence ID" value="MFM9645927.1"/>
    <property type="molecule type" value="Genomic_DNA"/>
</dbReference>
<reference evidence="1 2" key="1">
    <citation type="submission" date="2024-12" db="EMBL/GenBank/DDBJ databases">
        <title>Forecasting of Potato common scab and diversities of Pathogenic streptomyces spp. in china.</title>
        <authorList>
            <person name="Handique U."/>
            <person name="Wu J."/>
        </authorList>
    </citation>
    <scope>NUCLEOTIDE SEQUENCE [LARGE SCALE GENOMIC DNA]</scope>
    <source>
        <strain evidence="1 2">ZRIMU1585</strain>
    </source>
</reference>
<protein>
    <submittedName>
        <fullName evidence="1">Uncharacterized protein</fullName>
    </submittedName>
</protein>
<keyword evidence="2" id="KW-1185">Reference proteome</keyword>
<accession>A0ABW9ID27</accession>